<evidence type="ECO:0000259" key="1">
    <source>
        <dbReference type="Pfam" id="PF14748"/>
    </source>
</evidence>
<dbReference type="Gene3D" id="1.10.3730.10">
    <property type="entry name" value="ProC C-terminal domain-like"/>
    <property type="match status" value="1"/>
</dbReference>
<dbReference type="STRING" id="1798371.A2W14_02445"/>
<comment type="caution">
    <text evidence="2">The sequence shown here is derived from an EMBL/GenBank/DDBJ whole genome shotgun (WGS) entry which is preliminary data.</text>
</comment>
<dbReference type="Pfam" id="PF14748">
    <property type="entry name" value="P5CR_dimer"/>
    <property type="match status" value="1"/>
</dbReference>
<accession>A0A1F5YTN3</accession>
<gene>
    <name evidence="2" type="ORF">A2W14_02445</name>
</gene>
<sequence length="120" mass="13622">MLDRLGMISGCGTGYVGYFMNNMEKAAKFYGFNREKRKQIVLTTFEGAIRHLLETGISFEKLVEEVATPGGITQKVIKNLEKKRYFATLKASIDQGYYKVQKIARNLERAEKAVISGKLY</sequence>
<feature type="domain" description="Pyrroline-5-carboxylate reductase dimerisation" evidence="1">
    <location>
        <begin position="2"/>
        <end position="99"/>
    </location>
</feature>
<dbReference type="Proteomes" id="UP000176665">
    <property type="component" value="Unassembled WGS sequence"/>
</dbReference>
<proteinExistence type="predicted"/>
<name>A0A1F5YTN3_9BACT</name>
<dbReference type="SUPFAM" id="SSF48179">
    <property type="entry name" value="6-phosphogluconate dehydrogenase C-terminal domain-like"/>
    <property type="match status" value="1"/>
</dbReference>
<reference evidence="2 3" key="1">
    <citation type="journal article" date="2016" name="Nat. Commun.">
        <title>Thousands of microbial genomes shed light on interconnected biogeochemical processes in an aquifer system.</title>
        <authorList>
            <person name="Anantharaman K."/>
            <person name="Brown C.T."/>
            <person name="Hug L.A."/>
            <person name="Sharon I."/>
            <person name="Castelle C.J."/>
            <person name="Probst A.J."/>
            <person name="Thomas B.C."/>
            <person name="Singh A."/>
            <person name="Wilkins M.J."/>
            <person name="Karaoz U."/>
            <person name="Brodie E.L."/>
            <person name="Williams K.H."/>
            <person name="Hubbard S.S."/>
            <person name="Banfield J.F."/>
        </authorList>
    </citation>
    <scope>NUCLEOTIDE SEQUENCE [LARGE SCALE GENOMIC DNA]</scope>
</reference>
<dbReference type="EMBL" id="MFJA01000031">
    <property type="protein sequence ID" value="OGG03327.1"/>
    <property type="molecule type" value="Genomic_DNA"/>
</dbReference>
<protein>
    <recommendedName>
        <fullName evidence="1">Pyrroline-5-carboxylate reductase dimerisation domain-containing protein</fullName>
    </recommendedName>
</protein>
<organism evidence="2 3">
    <name type="scientific">Candidatus Gottesmanbacteria bacterium RBG_16_37_8</name>
    <dbReference type="NCBI Taxonomy" id="1798371"/>
    <lineage>
        <taxon>Bacteria</taxon>
        <taxon>Candidatus Gottesmaniibacteriota</taxon>
    </lineage>
</organism>
<evidence type="ECO:0000313" key="3">
    <source>
        <dbReference type="Proteomes" id="UP000176665"/>
    </source>
</evidence>
<evidence type="ECO:0000313" key="2">
    <source>
        <dbReference type="EMBL" id="OGG03327.1"/>
    </source>
</evidence>
<dbReference type="InterPro" id="IPR029036">
    <property type="entry name" value="P5CR_dimer"/>
</dbReference>
<dbReference type="AlphaFoldDB" id="A0A1F5YTN3"/>
<dbReference type="InterPro" id="IPR008927">
    <property type="entry name" value="6-PGluconate_DH-like_C_sf"/>
</dbReference>